<name>A0A844G9E0_9NEIS</name>
<comment type="caution">
    <text evidence="1">The sequence shown here is derived from an EMBL/GenBank/DDBJ whole genome shotgun (WGS) entry which is preliminary data.</text>
</comment>
<sequence>MGIDGRFKDVRAAYTQMDLLNGTELANFPLWQLTVAGLDPDNYDDMSSRGGRSWMPAGRPGASCA</sequence>
<evidence type="ECO:0000313" key="1">
    <source>
        <dbReference type="EMBL" id="MTD32392.1"/>
    </source>
</evidence>
<dbReference type="AlphaFoldDB" id="A0A844G9E0"/>
<organism evidence="1 2">
    <name type="scientific">Paludibacterium denitrificans</name>
    <dbReference type="NCBI Taxonomy" id="2675226"/>
    <lineage>
        <taxon>Bacteria</taxon>
        <taxon>Pseudomonadati</taxon>
        <taxon>Pseudomonadota</taxon>
        <taxon>Betaproteobacteria</taxon>
        <taxon>Neisseriales</taxon>
        <taxon>Chromobacteriaceae</taxon>
        <taxon>Paludibacterium</taxon>
    </lineage>
</organism>
<dbReference type="Proteomes" id="UP000446658">
    <property type="component" value="Unassembled WGS sequence"/>
</dbReference>
<accession>A0A844G9E0</accession>
<reference evidence="1 2" key="1">
    <citation type="submission" date="2019-11" db="EMBL/GenBank/DDBJ databases">
        <title>Draft genome sequence of Paludibacterium sp. dN18-1.</title>
        <authorList>
            <person name="Im W.-T."/>
        </authorList>
    </citation>
    <scope>NUCLEOTIDE SEQUENCE [LARGE SCALE GENOMIC DNA]</scope>
    <source>
        <strain evidence="2">dN 18-1</strain>
    </source>
</reference>
<gene>
    <name evidence="1" type="ORF">GKE73_01150</name>
</gene>
<dbReference type="RefSeq" id="WP_230368799.1">
    <property type="nucleotide sequence ID" value="NZ_WLYX01000001.1"/>
</dbReference>
<evidence type="ECO:0000313" key="2">
    <source>
        <dbReference type="Proteomes" id="UP000446658"/>
    </source>
</evidence>
<keyword evidence="2" id="KW-1185">Reference proteome</keyword>
<protein>
    <submittedName>
        <fullName evidence="1">Uncharacterized protein</fullName>
    </submittedName>
</protein>
<dbReference type="EMBL" id="WLYX01000001">
    <property type="protein sequence ID" value="MTD32392.1"/>
    <property type="molecule type" value="Genomic_DNA"/>
</dbReference>
<proteinExistence type="predicted"/>